<sequence length="52" mass="6058">MVGDYQGFIDDSQLKKNIKQTPDPQVFGDVALSVFDWMAVGRAWLFLCFFRR</sequence>
<name>A0A4U9W645_SERFO</name>
<organism evidence="1">
    <name type="scientific">Serratia fonticola</name>
    <dbReference type="NCBI Taxonomy" id="47917"/>
    <lineage>
        <taxon>Bacteria</taxon>
        <taxon>Pseudomonadati</taxon>
        <taxon>Pseudomonadota</taxon>
        <taxon>Gammaproteobacteria</taxon>
        <taxon>Enterobacterales</taxon>
        <taxon>Yersiniaceae</taxon>
        <taxon>Serratia</taxon>
    </lineage>
</organism>
<dbReference type="AlphaFoldDB" id="A0A4U9W645"/>
<evidence type="ECO:0000313" key="1">
    <source>
        <dbReference type="EMBL" id="VTR54234.1"/>
    </source>
</evidence>
<protein>
    <submittedName>
        <fullName evidence="1">Uncharacterized protein</fullName>
    </submittedName>
</protein>
<reference evidence="1" key="1">
    <citation type="submission" date="2019-05" db="EMBL/GenBank/DDBJ databases">
        <authorList>
            <consortium name="Pathogen Informatics"/>
        </authorList>
    </citation>
    <scope>NUCLEOTIDE SEQUENCE [LARGE SCALE GENOMIC DNA]</scope>
    <source>
        <strain evidence="1">NCTC12965</strain>
    </source>
</reference>
<dbReference type="EMBL" id="CABEEZ010000133">
    <property type="protein sequence ID" value="VTR54234.1"/>
    <property type="molecule type" value="Genomic_DNA"/>
</dbReference>
<accession>A0A4U9W645</accession>
<proteinExistence type="predicted"/>
<gene>
    <name evidence="1" type="ORF">NCTC12965_06683</name>
</gene>